<gene>
    <name evidence="6" type="ORF">C1I89_28850</name>
</gene>
<evidence type="ECO:0000313" key="7">
    <source>
        <dbReference type="Proteomes" id="UP000235994"/>
    </source>
</evidence>
<evidence type="ECO:0000259" key="5">
    <source>
        <dbReference type="PROSITE" id="PS50931"/>
    </source>
</evidence>
<dbReference type="GO" id="GO:0043565">
    <property type="term" value="F:sequence-specific DNA binding"/>
    <property type="evidence" value="ECO:0007669"/>
    <property type="project" value="TreeGrafter"/>
</dbReference>
<dbReference type="PANTHER" id="PTHR30427">
    <property type="entry name" value="TRANSCRIPTIONAL ACTIVATOR PROTEIN LYSR"/>
    <property type="match status" value="1"/>
</dbReference>
<dbReference type="Pfam" id="PF03466">
    <property type="entry name" value="LysR_substrate"/>
    <property type="match status" value="1"/>
</dbReference>
<dbReference type="InterPro" id="IPR036388">
    <property type="entry name" value="WH-like_DNA-bd_sf"/>
</dbReference>
<evidence type="ECO:0000256" key="4">
    <source>
        <dbReference type="ARBA" id="ARBA00023163"/>
    </source>
</evidence>
<protein>
    <submittedName>
        <fullName evidence="6">LysR family transcriptional regulator</fullName>
    </submittedName>
</protein>
<dbReference type="Gene3D" id="1.10.10.10">
    <property type="entry name" value="Winged helix-like DNA-binding domain superfamily/Winged helix DNA-binding domain"/>
    <property type="match status" value="1"/>
</dbReference>
<organism evidence="6 7">
    <name type="scientific">Achromobacter pulmonis</name>
    <dbReference type="NCBI Taxonomy" id="1389932"/>
    <lineage>
        <taxon>Bacteria</taxon>
        <taxon>Pseudomonadati</taxon>
        <taxon>Pseudomonadota</taxon>
        <taxon>Betaproteobacteria</taxon>
        <taxon>Burkholderiales</taxon>
        <taxon>Alcaligenaceae</taxon>
        <taxon>Achromobacter</taxon>
    </lineage>
</organism>
<dbReference type="SUPFAM" id="SSF46785">
    <property type="entry name" value="Winged helix' DNA-binding domain"/>
    <property type="match status" value="1"/>
</dbReference>
<dbReference type="Proteomes" id="UP000235994">
    <property type="component" value="Unassembled WGS sequence"/>
</dbReference>
<dbReference type="InterPro" id="IPR036390">
    <property type="entry name" value="WH_DNA-bd_sf"/>
</dbReference>
<evidence type="ECO:0000256" key="2">
    <source>
        <dbReference type="ARBA" id="ARBA00023015"/>
    </source>
</evidence>
<dbReference type="PROSITE" id="PS50931">
    <property type="entry name" value="HTH_LYSR"/>
    <property type="match status" value="1"/>
</dbReference>
<accession>A0A2N8KAB6</accession>
<dbReference type="GO" id="GO:0003700">
    <property type="term" value="F:DNA-binding transcription factor activity"/>
    <property type="evidence" value="ECO:0007669"/>
    <property type="project" value="InterPro"/>
</dbReference>
<keyword evidence="2" id="KW-0805">Transcription regulation</keyword>
<dbReference type="InterPro" id="IPR037424">
    <property type="entry name" value="NocR_PBP2"/>
</dbReference>
<comment type="caution">
    <text evidence="6">The sequence shown here is derived from an EMBL/GenBank/DDBJ whole genome shotgun (WGS) entry which is preliminary data.</text>
</comment>
<dbReference type="SUPFAM" id="SSF53850">
    <property type="entry name" value="Periplasmic binding protein-like II"/>
    <property type="match status" value="1"/>
</dbReference>
<dbReference type="InterPro" id="IPR000847">
    <property type="entry name" value="LysR_HTH_N"/>
</dbReference>
<sequence>MHALNKLNYRQTEMLWAIVMAGSISGAARLLNISQPAVSRMLAQTEKSLGLTLFERVRGRLRPTPQVHSLFEEIEKTQRMMQRVNDLADALSEHGTGVLRLASIPSLAQFLVPRAVARFQQRHPELLLRLNTSALPSLITEVLQGEAELGLVVMQADHPFLTSELLHVGRMVAAIPKSHPLAGRSLVSLADLSPHPHIVVGTRMPFGMLVLGAFEQAGLPCNMCADVPWSQLACALVNAGVGIAIVDEFTVMQNTMPDVVIVPLAERIPLNISAVYASGREPSAIAVEFIKGLRQVLAEAFPAENQG</sequence>
<dbReference type="PANTHER" id="PTHR30427:SF1">
    <property type="entry name" value="TRANSCRIPTIONAL ACTIVATOR PROTEIN LYSR"/>
    <property type="match status" value="1"/>
</dbReference>
<dbReference type="Gene3D" id="3.40.190.290">
    <property type="match status" value="1"/>
</dbReference>
<dbReference type="AlphaFoldDB" id="A0A2N8KAB6"/>
<dbReference type="PRINTS" id="PR00039">
    <property type="entry name" value="HTHLYSR"/>
</dbReference>
<feature type="domain" description="HTH lysR-type" evidence="5">
    <location>
        <begin position="7"/>
        <end position="64"/>
    </location>
</feature>
<evidence type="ECO:0000256" key="1">
    <source>
        <dbReference type="ARBA" id="ARBA00009437"/>
    </source>
</evidence>
<evidence type="ECO:0000313" key="6">
    <source>
        <dbReference type="EMBL" id="PND30397.1"/>
    </source>
</evidence>
<dbReference type="RefSeq" id="WP_102775710.1">
    <property type="nucleotide sequence ID" value="NZ_POQS01000009.1"/>
</dbReference>
<keyword evidence="7" id="KW-1185">Reference proteome</keyword>
<keyword evidence="3" id="KW-0238">DNA-binding</keyword>
<dbReference type="CDD" id="cd08415">
    <property type="entry name" value="PBP2_LysR_opines_like"/>
    <property type="match status" value="1"/>
</dbReference>
<dbReference type="Pfam" id="PF00126">
    <property type="entry name" value="HTH_1"/>
    <property type="match status" value="1"/>
</dbReference>
<proteinExistence type="inferred from homology"/>
<evidence type="ECO:0000256" key="3">
    <source>
        <dbReference type="ARBA" id="ARBA00023125"/>
    </source>
</evidence>
<dbReference type="InterPro" id="IPR005119">
    <property type="entry name" value="LysR_subst-bd"/>
</dbReference>
<keyword evidence="4" id="KW-0804">Transcription</keyword>
<reference evidence="6 7" key="1">
    <citation type="submission" date="2018-01" db="EMBL/GenBank/DDBJ databases">
        <title>The draft genome of an aniline degradation strain ANB-1.</title>
        <authorList>
            <person name="Zhang L."/>
            <person name="Jiang J."/>
        </authorList>
    </citation>
    <scope>NUCLEOTIDE SEQUENCE [LARGE SCALE GENOMIC DNA]</scope>
    <source>
        <strain evidence="6 7">ANB-1</strain>
    </source>
</reference>
<comment type="similarity">
    <text evidence="1">Belongs to the LysR transcriptional regulatory family.</text>
</comment>
<dbReference type="GO" id="GO:0010628">
    <property type="term" value="P:positive regulation of gene expression"/>
    <property type="evidence" value="ECO:0007669"/>
    <property type="project" value="TreeGrafter"/>
</dbReference>
<name>A0A2N8KAB6_9BURK</name>
<dbReference type="EMBL" id="POQS01000009">
    <property type="protein sequence ID" value="PND30397.1"/>
    <property type="molecule type" value="Genomic_DNA"/>
</dbReference>